<feature type="region of interest" description="Disordered" evidence="1">
    <location>
        <begin position="219"/>
        <end position="242"/>
    </location>
</feature>
<feature type="compositionally biased region" description="Polar residues" evidence="1">
    <location>
        <begin position="174"/>
        <end position="183"/>
    </location>
</feature>
<protein>
    <submittedName>
        <fullName evidence="2">Uncharacterized protein</fullName>
    </submittedName>
</protein>
<gene>
    <name evidence="2" type="ORF">AMECASPLE_032768</name>
</gene>
<evidence type="ECO:0000256" key="1">
    <source>
        <dbReference type="SAM" id="MobiDB-lite"/>
    </source>
</evidence>
<evidence type="ECO:0000313" key="2">
    <source>
        <dbReference type="EMBL" id="MEQ2285526.1"/>
    </source>
</evidence>
<comment type="caution">
    <text evidence="2">The sequence shown here is derived from an EMBL/GenBank/DDBJ whole genome shotgun (WGS) entry which is preliminary data.</text>
</comment>
<dbReference type="EMBL" id="JAHRIP010013714">
    <property type="protein sequence ID" value="MEQ2285526.1"/>
    <property type="molecule type" value="Genomic_DNA"/>
</dbReference>
<accession>A0ABV0XVY9</accession>
<keyword evidence="3" id="KW-1185">Reference proteome</keyword>
<evidence type="ECO:0000313" key="3">
    <source>
        <dbReference type="Proteomes" id="UP001469553"/>
    </source>
</evidence>
<name>A0ABV0XVY9_9TELE</name>
<feature type="region of interest" description="Disordered" evidence="1">
    <location>
        <begin position="171"/>
        <end position="201"/>
    </location>
</feature>
<sequence>MNTEASAKILTGANPDPETAAHKRKLPDVPQKYPEEIKKPRKDPLHVPPNKTTPSGNLPKVGLNQLIVVSCERKQQVYCLLCSVKLNLSSQFHLTSSVHQYKYVKMKYPEWSSKELEKQLNHAVPLLAEVEKTLPHTRSAQKLEVEKNEYQKLGILADSLAVKRVKALVKQRDQQASSSPTVDSSEHPCHDVSSPCDISSSGIPAFNEEMSDYADINQPEQENKHQQQPSLDQVSGDSFRHGANGVGVKRATMYRGYSPRSGRPGFESRTRRHLPNVSPSLYPSFLSAYCQKIKNIKRPLVLKKYISKGDFSTTDIE</sequence>
<proteinExistence type="predicted"/>
<feature type="region of interest" description="Disordered" evidence="1">
    <location>
        <begin position="1"/>
        <end position="57"/>
    </location>
</feature>
<organism evidence="2 3">
    <name type="scientific">Ameca splendens</name>
    <dbReference type="NCBI Taxonomy" id="208324"/>
    <lineage>
        <taxon>Eukaryota</taxon>
        <taxon>Metazoa</taxon>
        <taxon>Chordata</taxon>
        <taxon>Craniata</taxon>
        <taxon>Vertebrata</taxon>
        <taxon>Euteleostomi</taxon>
        <taxon>Actinopterygii</taxon>
        <taxon>Neopterygii</taxon>
        <taxon>Teleostei</taxon>
        <taxon>Neoteleostei</taxon>
        <taxon>Acanthomorphata</taxon>
        <taxon>Ovalentaria</taxon>
        <taxon>Atherinomorphae</taxon>
        <taxon>Cyprinodontiformes</taxon>
        <taxon>Goodeidae</taxon>
        <taxon>Ameca</taxon>
    </lineage>
</organism>
<reference evidence="2 3" key="1">
    <citation type="submission" date="2021-06" db="EMBL/GenBank/DDBJ databases">
        <authorList>
            <person name="Palmer J.M."/>
        </authorList>
    </citation>
    <scope>NUCLEOTIDE SEQUENCE [LARGE SCALE GENOMIC DNA]</scope>
    <source>
        <strain evidence="2 3">AS_MEX2019</strain>
        <tissue evidence="2">Muscle</tissue>
    </source>
</reference>
<feature type="compositionally biased region" description="Polar residues" evidence="1">
    <location>
        <begin position="226"/>
        <end position="236"/>
    </location>
</feature>
<dbReference type="Proteomes" id="UP001469553">
    <property type="component" value="Unassembled WGS sequence"/>
</dbReference>
<feature type="compositionally biased region" description="Basic and acidic residues" evidence="1">
    <location>
        <begin position="33"/>
        <end position="45"/>
    </location>
</feature>